<dbReference type="AlphaFoldDB" id="A0A9P3PU33"/>
<accession>A0A9P3PU33</accession>
<protein>
    <submittedName>
        <fullName evidence="1">Uncharacterized protein</fullName>
    </submittedName>
</protein>
<name>A0A9P3PU33_LYOSH</name>
<evidence type="ECO:0000313" key="1">
    <source>
        <dbReference type="EMBL" id="GLB41584.1"/>
    </source>
</evidence>
<organism evidence="1 2">
    <name type="scientific">Lyophyllum shimeji</name>
    <name type="common">Hon-shimeji</name>
    <name type="synonym">Tricholoma shimeji</name>
    <dbReference type="NCBI Taxonomy" id="47721"/>
    <lineage>
        <taxon>Eukaryota</taxon>
        <taxon>Fungi</taxon>
        <taxon>Dikarya</taxon>
        <taxon>Basidiomycota</taxon>
        <taxon>Agaricomycotina</taxon>
        <taxon>Agaricomycetes</taxon>
        <taxon>Agaricomycetidae</taxon>
        <taxon>Agaricales</taxon>
        <taxon>Tricholomatineae</taxon>
        <taxon>Lyophyllaceae</taxon>
        <taxon>Lyophyllum</taxon>
    </lineage>
</organism>
<keyword evidence="2" id="KW-1185">Reference proteome</keyword>
<gene>
    <name evidence="1" type="ORF">LshimejAT787_1001840</name>
</gene>
<evidence type="ECO:0000313" key="2">
    <source>
        <dbReference type="Proteomes" id="UP001063166"/>
    </source>
</evidence>
<proteinExistence type="predicted"/>
<reference evidence="1" key="1">
    <citation type="submission" date="2022-07" db="EMBL/GenBank/DDBJ databases">
        <title>The genome of Lyophyllum shimeji provides insight into the initial evolution of ectomycorrhizal fungal genome.</title>
        <authorList>
            <person name="Kobayashi Y."/>
            <person name="Shibata T."/>
            <person name="Hirakawa H."/>
            <person name="Shigenobu S."/>
            <person name="Nishiyama T."/>
            <person name="Yamada A."/>
            <person name="Hasebe M."/>
            <person name="Kawaguchi M."/>
        </authorList>
    </citation>
    <scope>NUCLEOTIDE SEQUENCE</scope>
    <source>
        <strain evidence="1">AT787</strain>
    </source>
</reference>
<dbReference type="Proteomes" id="UP001063166">
    <property type="component" value="Unassembled WGS sequence"/>
</dbReference>
<sequence length="131" mass="14944">MLKLIEDFNTAYDWSITRAVASAVHVAGPSFNARNHFVEINVAWRAQREGNPATLFRAKSACIKPDPQGFSNDVMRVSCNKEDDHNKKTIPPEYVAYMLVRYALSVASGRSRHPFEVKYGTWTTKLAQRRR</sequence>
<dbReference type="EMBL" id="BRPK01000010">
    <property type="protein sequence ID" value="GLB41584.1"/>
    <property type="molecule type" value="Genomic_DNA"/>
</dbReference>
<comment type="caution">
    <text evidence="1">The sequence shown here is derived from an EMBL/GenBank/DDBJ whole genome shotgun (WGS) entry which is preliminary data.</text>
</comment>